<organism evidence="1 2">
    <name type="scientific">Aureococcus anophagefferens</name>
    <name type="common">Harmful bloom alga</name>
    <dbReference type="NCBI Taxonomy" id="44056"/>
    <lineage>
        <taxon>Eukaryota</taxon>
        <taxon>Sar</taxon>
        <taxon>Stramenopiles</taxon>
        <taxon>Ochrophyta</taxon>
        <taxon>Pelagophyceae</taxon>
        <taxon>Pelagomonadales</taxon>
        <taxon>Pelagomonadaceae</taxon>
        <taxon>Aureococcus</taxon>
    </lineage>
</organism>
<proteinExistence type="predicted"/>
<gene>
    <name evidence="1" type="ORF">SO694_00213011</name>
</gene>
<evidence type="ECO:0000313" key="2">
    <source>
        <dbReference type="Proteomes" id="UP001363151"/>
    </source>
</evidence>
<comment type="caution">
    <text evidence="1">The sequence shown here is derived from an EMBL/GenBank/DDBJ whole genome shotgun (WGS) entry which is preliminary data.</text>
</comment>
<accession>A0ABR1FG54</accession>
<name>A0ABR1FG54_AURAN</name>
<keyword evidence="2" id="KW-1185">Reference proteome</keyword>
<dbReference type="EMBL" id="JBBJCI010000446">
    <property type="protein sequence ID" value="KAK7230212.1"/>
    <property type="molecule type" value="Genomic_DNA"/>
</dbReference>
<evidence type="ECO:0000313" key="1">
    <source>
        <dbReference type="EMBL" id="KAK7230212.1"/>
    </source>
</evidence>
<dbReference type="Proteomes" id="UP001363151">
    <property type="component" value="Unassembled WGS sequence"/>
</dbReference>
<sequence>MAAMRLLVLAALGAVGAVELGKTTYNLNLIVERGEFEKTLADAQALLEETKRKKMGVAVQLLLRSAADKITKSFEELEKRRADEAKAEAKASAAEAARPYEAPTTLTNASVGVKPLKAFKATAKKSNTIRRVTLAEWGDLEASGKLTDALKKPMILEGALGNRDALRESFHAARLMEDPAFSDVRIEYVTPAVARSKRTFEEQDASAPQEYEHTAISLERYFVNCFNLRAKPDFRKRGGGQTEHCEQDLAFGSVAGANASGILDGSPLAELAGAGLDYDRGRAAFLVDAATRGVAGAARALGGGTTRLVLGPAGSGEHLRNQRTPFLDGLVHGKRRWFAMSPAAFGKLRAVAEAAETLEPSSAFVFFESQLEELVEDLGLGGSKMRYAEGTQEPGDVLFMPPDTVFTSLTYADAVSVRGLAAGAHEAAYTTDAKLWMPAGGHIPENVAAAACYGNSEFLFDAAAAAAATPGDAHPAAAQIVGIADQILPQIYGTAEARDGLALGALADCAGYAAVAGSIKGSQCEVHAAACARVLGLDGAPWLADLLSGMFVKKRDW</sequence>
<protein>
    <submittedName>
        <fullName evidence="1">Uncharacterized protein</fullName>
    </submittedName>
</protein>
<dbReference type="KEGG" id="aaf:AURANDRAFT_62015"/>
<dbReference type="Gene3D" id="2.60.120.650">
    <property type="entry name" value="Cupin"/>
    <property type="match status" value="1"/>
</dbReference>
<reference evidence="1 2" key="1">
    <citation type="submission" date="2024-03" db="EMBL/GenBank/DDBJ databases">
        <title>Aureococcus anophagefferens CCMP1851 and Kratosvirus quantuckense: Draft genome of a second virus-susceptible host strain in the model system.</title>
        <authorList>
            <person name="Chase E."/>
            <person name="Truchon A.R."/>
            <person name="Schepens W."/>
            <person name="Wilhelm S.W."/>
        </authorList>
    </citation>
    <scope>NUCLEOTIDE SEQUENCE [LARGE SCALE GENOMIC DNA]</scope>
    <source>
        <strain evidence="1 2">CCMP1851</strain>
    </source>
</reference>